<evidence type="ECO:0000256" key="2">
    <source>
        <dbReference type="ARBA" id="ARBA00022448"/>
    </source>
</evidence>
<feature type="transmembrane region" description="Helical" evidence="9">
    <location>
        <begin position="56"/>
        <end position="80"/>
    </location>
</feature>
<keyword evidence="5 9" id="KW-0812">Transmembrane</keyword>
<keyword evidence="3" id="KW-1003">Cell membrane</keyword>
<dbReference type="InterPro" id="IPR055348">
    <property type="entry name" value="DctQ"/>
</dbReference>
<protein>
    <submittedName>
        <fullName evidence="11">TRAP transporter small permease subunit</fullName>
    </submittedName>
</protein>
<evidence type="ECO:0000256" key="5">
    <source>
        <dbReference type="ARBA" id="ARBA00022692"/>
    </source>
</evidence>
<keyword evidence="12" id="KW-1185">Reference proteome</keyword>
<accession>A0ABU7KH17</accession>
<feature type="transmembrane region" description="Helical" evidence="9">
    <location>
        <begin position="25"/>
        <end position="44"/>
    </location>
</feature>
<dbReference type="Proteomes" id="UP001356095">
    <property type="component" value="Unassembled WGS sequence"/>
</dbReference>
<dbReference type="RefSeq" id="WP_330095261.1">
    <property type="nucleotide sequence ID" value="NZ_JAUZMY010000052.1"/>
</dbReference>
<dbReference type="Pfam" id="PF04290">
    <property type="entry name" value="DctQ"/>
    <property type="match status" value="1"/>
</dbReference>
<feature type="transmembrane region" description="Helical" evidence="9">
    <location>
        <begin position="142"/>
        <end position="160"/>
    </location>
</feature>
<proteinExistence type="inferred from homology"/>
<evidence type="ECO:0000313" key="12">
    <source>
        <dbReference type="Proteomes" id="UP001356095"/>
    </source>
</evidence>
<comment type="caution">
    <text evidence="11">The sequence shown here is derived from an EMBL/GenBank/DDBJ whole genome shotgun (WGS) entry which is preliminary data.</text>
</comment>
<feature type="transmembrane region" description="Helical" evidence="9">
    <location>
        <begin position="101"/>
        <end position="122"/>
    </location>
</feature>
<dbReference type="PANTHER" id="PTHR35011:SF2">
    <property type="entry name" value="2,3-DIKETO-L-GULONATE TRAP TRANSPORTER SMALL PERMEASE PROTEIN YIAM"/>
    <property type="match status" value="1"/>
</dbReference>
<sequence>MNNPPSTSGDGPSGSRPAVVRWLETAELVVGALLLTMIFALMLVQAGQRYVPGESWVWVGELARFGLVWLAFSLVGHLVGRDEHITLKLIDFVARGRALRAVWIFANLVVAATCALLVAAAADLVFAGGPQTTPVMGIPLSWTYVIPMVGLGLAVLRALANAVLLPGPPAPDTLPPAQTDHEEPTR</sequence>
<keyword evidence="2" id="KW-0813">Transport</keyword>
<dbReference type="PANTHER" id="PTHR35011">
    <property type="entry name" value="2,3-DIKETO-L-GULONATE TRAP TRANSPORTER SMALL PERMEASE PROTEIN YIAM"/>
    <property type="match status" value="1"/>
</dbReference>
<keyword evidence="7 9" id="KW-0472">Membrane</keyword>
<evidence type="ECO:0000256" key="9">
    <source>
        <dbReference type="SAM" id="Phobius"/>
    </source>
</evidence>
<evidence type="ECO:0000256" key="7">
    <source>
        <dbReference type="ARBA" id="ARBA00023136"/>
    </source>
</evidence>
<reference evidence="11 12" key="1">
    <citation type="submission" date="2023-08" db="EMBL/GenBank/DDBJ databases">
        <authorList>
            <person name="Girao M."/>
            <person name="Carvalho M.F."/>
        </authorList>
    </citation>
    <scope>NUCLEOTIDE SEQUENCE [LARGE SCALE GENOMIC DNA]</scope>
    <source>
        <strain evidence="11 12">CT-R113</strain>
    </source>
</reference>
<organism evidence="11 12">
    <name type="scientific">Nocardiopsis codii</name>
    <dbReference type="NCBI Taxonomy" id="3065942"/>
    <lineage>
        <taxon>Bacteria</taxon>
        <taxon>Bacillati</taxon>
        <taxon>Actinomycetota</taxon>
        <taxon>Actinomycetes</taxon>
        <taxon>Streptosporangiales</taxon>
        <taxon>Nocardiopsidaceae</taxon>
        <taxon>Nocardiopsis</taxon>
    </lineage>
</organism>
<evidence type="ECO:0000259" key="10">
    <source>
        <dbReference type="Pfam" id="PF04290"/>
    </source>
</evidence>
<gene>
    <name evidence="11" type="ORF">Q8791_30220</name>
</gene>
<evidence type="ECO:0000256" key="1">
    <source>
        <dbReference type="ARBA" id="ARBA00004429"/>
    </source>
</evidence>
<comment type="subcellular location">
    <subcellularLocation>
        <location evidence="1">Cell inner membrane</location>
        <topology evidence="1">Multi-pass membrane protein</topology>
    </subcellularLocation>
</comment>
<evidence type="ECO:0000256" key="3">
    <source>
        <dbReference type="ARBA" id="ARBA00022475"/>
    </source>
</evidence>
<dbReference type="InterPro" id="IPR007387">
    <property type="entry name" value="TRAP_DctQ"/>
</dbReference>
<comment type="similarity">
    <text evidence="8">Belongs to the TRAP transporter small permease family.</text>
</comment>
<feature type="domain" description="Tripartite ATP-independent periplasmic transporters DctQ component" evidence="10">
    <location>
        <begin position="38"/>
        <end position="163"/>
    </location>
</feature>
<keyword evidence="4" id="KW-0997">Cell inner membrane</keyword>
<evidence type="ECO:0000313" key="11">
    <source>
        <dbReference type="EMBL" id="MEE2041505.1"/>
    </source>
</evidence>
<evidence type="ECO:0000256" key="6">
    <source>
        <dbReference type="ARBA" id="ARBA00022989"/>
    </source>
</evidence>
<evidence type="ECO:0000256" key="8">
    <source>
        <dbReference type="ARBA" id="ARBA00038436"/>
    </source>
</evidence>
<keyword evidence="6 9" id="KW-1133">Transmembrane helix</keyword>
<dbReference type="EMBL" id="JAUZMY010000052">
    <property type="protein sequence ID" value="MEE2041505.1"/>
    <property type="molecule type" value="Genomic_DNA"/>
</dbReference>
<evidence type="ECO:0000256" key="4">
    <source>
        <dbReference type="ARBA" id="ARBA00022519"/>
    </source>
</evidence>
<name>A0ABU7KH17_9ACTN</name>